<accession>A0AAE0RPR6</accession>
<feature type="signal peptide" evidence="2">
    <location>
        <begin position="1"/>
        <end position="22"/>
    </location>
</feature>
<comment type="caution">
    <text evidence="3">The sequence shown here is derived from an EMBL/GenBank/DDBJ whole genome shotgun (WGS) entry which is preliminary data.</text>
</comment>
<evidence type="ECO:0000256" key="1">
    <source>
        <dbReference type="SAM" id="Phobius"/>
    </source>
</evidence>
<gene>
    <name evidence="3" type="ORF">CHS0354_003147</name>
</gene>
<reference evidence="3" key="2">
    <citation type="journal article" date="2021" name="Genome Biol. Evol.">
        <title>Developing a high-quality reference genome for a parasitic bivalve with doubly uniparental inheritance (Bivalvia: Unionida).</title>
        <authorList>
            <person name="Smith C.H."/>
        </authorList>
    </citation>
    <scope>NUCLEOTIDE SEQUENCE</scope>
    <source>
        <strain evidence="3">CHS0354</strain>
        <tissue evidence="3">Mantle</tissue>
    </source>
</reference>
<reference evidence="3" key="1">
    <citation type="journal article" date="2021" name="Genome Biol. Evol.">
        <title>A High-Quality Reference Genome for a Parasitic Bivalve with Doubly Uniparental Inheritance (Bivalvia: Unionida).</title>
        <authorList>
            <person name="Smith C.H."/>
        </authorList>
    </citation>
    <scope>NUCLEOTIDE SEQUENCE</scope>
    <source>
        <strain evidence="3">CHS0354</strain>
    </source>
</reference>
<sequence length="73" mass="7894">MLNVSTGLIVFLLLSFVMDTIAANGNFYISPYPIGYNTVVFPAGWRVTGIFENGMSSAAFIILLFCLIQGIIG</sequence>
<evidence type="ECO:0000256" key="2">
    <source>
        <dbReference type="SAM" id="SignalP"/>
    </source>
</evidence>
<keyword evidence="1" id="KW-1133">Transmembrane helix</keyword>
<dbReference type="AlphaFoldDB" id="A0AAE0RPR6"/>
<feature type="chain" id="PRO_5042106326" evidence="2">
    <location>
        <begin position="23"/>
        <end position="73"/>
    </location>
</feature>
<name>A0AAE0RPR6_9BIVA</name>
<reference evidence="3" key="3">
    <citation type="submission" date="2023-05" db="EMBL/GenBank/DDBJ databases">
        <authorList>
            <person name="Smith C.H."/>
        </authorList>
    </citation>
    <scope>NUCLEOTIDE SEQUENCE</scope>
    <source>
        <strain evidence="3">CHS0354</strain>
        <tissue evidence="3">Mantle</tissue>
    </source>
</reference>
<protein>
    <submittedName>
        <fullName evidence="3">Uncharacterized protein</fullName>
    </submittedName>
</protein>
<dbReference type="Proteomes" id="UP001195483">
    <property type="component" value="Unassembled WGS sequence"/>
</dbReference>
<keyword evidence="1" id="KW-0812">Transmembrane</keyword>
<evidence type="ECO:0000313" key="3">
    <source>
        <dbReference type="EMBL" id="KAK3577060.1"/>
    </source>
</evidence>
<dbReference type="EMBL" id="JAEAOA010000257">
    <property type="protein sequence ID" value="KAK3577060.1"/>
    <property type="molecule type" value="Genomic_DNA"/>
</dbReference>
<proteinExistence type="predicted"/>
<keyword evidence="2" id="KW-0732">Signal</keyword>
<keyword evidence="1" id="KW-0472">Membrane</keyword>
<organism evidence="3 4">
    <name type="scientific">Potamilus streckersoni</name>
    <dbReference type="NCBI Taxonomy" id="2493646"/>
    <lineage>
        <taxon>Eukaryota</taxon>
        <taxon>Metazoa</taxon>
        <taxon>Spiralia</taxon>
        <taxon>Lophotrochozoa</taxon>
        <taxon>Mollusca</taxon>
        <taxon>Bivalvia</taxon>
        <taxon>Autobranchia</taxon>
        <taxon>Heteroconchia</taxon>
        <taxon>Palaeoheterodonta</taxon>
        <taxon>Unionida</taxon>
        <taxon>Unionoidea</taxon>
        <taxon>Unionidae</taxon>
        <taxon>Ambleminae</taxon>
        <taxon>Lampsilini</taxon>
        <taxon>Potamilus</taxon>
    </lineage>
</organism>
<evidence type="ECO:0000313" key="4">
    <source>
        <dbReference type="Proteomes" id="UP001195483"/>
    </source>
</evidence>
<feature type="transmembrane region" description="Helical" evidence="1">
    <location>
        <begin position="54"/>
        <end position="72"/>
    </location>
</feature>
<keyword evidence="4" id="KW-1185">Reference proteome</keyword>